<keyword evidence="4" id="KW-0689">Ribosomal protein</keyword>
<keyword evidence="2" id="KW-0699">rRNA-binding</keyword>
<dbReference type="GO" id="GO:1990904">
    <property type="term" value="C:ribonucleoprotein complex"/>
    <property type="evidence" value="ECO:0007669"/>
    <property type="project" value="UniProtKB-KW"/>
</dbReference>
<evidence type="ECO:0000256" key="1">
    <source>
        <dbReference type="ARBA" id="ARBA00010528"/>
    </source>
</evidence>
<keyword evidence="5" id="KW-0687">Ribonucleoprotein</keyword>
<dbReference type="InterPro" id="IPR023574">
    <property type="entry name" value="Ribosomal_uL4_dom_sf"/>
</dbReference>
<organism evidence="8 9">
    <name type="scientific">Riccia fluitans</name>
    <dbReference type="NCBI Taxonomy" id="41844"/>
    <lineage>
        <taxon>Eukaryota</taxon>
        <taxon>Viridiplantae</taxon>
        <taxon>Streptophyta</taxon>
        <taxon>Embryophyta</taxon>
        <taxon>Marchantiophyta</taxon>
        <taxon>Marchantiopsida</taxon>
        <taxon>Marchantiidae</taxon>
        <taxon>Marchantiales</taxon>
        <taxon>Ricciaceae</taxon>
        <taxon>Riccia</taxon>
    </lineage>
</organism>
<keyword evidence="3" id="KW-0694">RNA-binding</keyword>
<sequence length="260" mass="27771">MAASCGAAAVLAQTGTVTPSLGFSSSVNVQKSAGFSGLRLITPFRRCVKNAARVFVENGRKCGVAVAAVAVPVVTFDGASAGEAVINLKSARPETAGAVVHRGVITELQNRRRGGGVVFGPKPVDWRIKINKKEKQLAISTALQSAAVDSLVVDDLESGLTTPKTKEFLAAMKRWGVNPAQHSVIFTTEVSKELELSSRNVKTVKLLTPRTLNLYDILRADKVLFTKAGLEYLNSTYCAETYEELEEGEVIDTQASEASE</sequence>
<dbReference type="AlphaFoldDB" id="A0ABD1ZSG1"/>
<proteinExistence type="inferred from homology"/>
<dbReference type="SUPFAM" id="SSF52166">
    <property type="entry name" value="Ribosomal protein L4"/>
    <property type="match status" value="1"/>
</dbReference>
<evidence type="ECO:0000256" key="7">
    <source>
        <dbReference type="ARBA" id="ARBA00035387"/>
    </source>
</evidence>
<dbReference type="PANTHER" id="PTHR10746:SF17">
    <property type="entry name" value="LARGE RIBOSOMAL SUBUNIT PROTEIN UL4C"/>
    <property type="match status" value="1"/>
</dbReference>
<keyword evidence="9" id="KW-1185">Reference proteome</keyword>
<evidence type="ECO:0000256" key="3">
    <source>
        <dbReference type="ARBA" id="ARBA00022884"/>
    </source>
</evidence>
<protein>
    <recommendedName>
        <fullName evidence="6">Large ribosomal subunit protein uL4c</fullName>
    </recommendedName>
    <alternativeName>
        <fullName evidence="7">50S ribosomal protein L4, chloroplastic</fullName>
    </alternativeName>
</protein>
<dbReference type="EMBL" id="JBHFFA010000001">
    <property type="protein sequence ID" value="KAL2653179.1"/>
    <property type="molecule type" value="Genomic_DNA"/>
</dbReference>
<dbReference type="Proteomes" id="UP001605036">
    <property type="component" value="Unassembled WGS sequence"/>
</dbReference>
<gene>
    <name evidence="8" type="ORF">R1flu_021307</name>
</gene>
<evidence type="ECO:0000313" key="8">
    <source>
        <dbReference type="EMBL" id="KAL2653179.1"/>
    </source>
</evidence>
<dbReference type="Gene3D" id="3.40.1370.10">
    <property type="match status" value="1"/>
</dbReference>
<evidence type="ECO:0000256" key="4">
    <source>
        <dbReference type="ARBA" id="ARBA00022980"/>
    </source>
</evidence>
<evidence type="ECO:0000256" key="2">
    <source>
        <dbReference type="ARBA" id="ARBA00022730"/>
    </source>
</evidence>
<accession>A0ABD1ZSG1</accession>
<dbReference type="Pfam" id="PF00573">
    <property type="entry name" value="Ribosomal_L4"/>
    <property type="match status" value="1"/>
</dbReference>
<dbReference type="InterPro" id="IPR002136">
    <property type="entry name" value="Ribosomal_uL4"/>
</dbReference>
<comment type="similarity">
    <text evidence="1">Belongs to the universal ribosomal protein uL4 family.</text>
</comment>
<dbReference type="GO" id="GO:0005840">
    <property type="term" value="C:ribosome"/>
    <property type="evidence" value="ECO:0007669"/>
    <property type="project" value="UniProtKB-KW"/>
</dbReference>
<dbReference type="PANTHER" id="PTHR10746">
    <property type="entry name" value="50S RIBOSOMAL PROTEIN L4"/>
    <property type="match status" value="1"/>
</dbReference>
<dbReference type="InterPro" id="IPR013005">
    <property type="entry name" value="Ribosomal_uL4-like"/>
</dbReference>
<name>A0ABD1ZSG1_9MARC</name>
<evidence type="ECO:0000256" key="5">
    <source>
        <dbReference type="ARBA" id="ARBA00023274"/>
    </source>
</evidence>
<evidence type="ECO:0000256" key="6">
    <source>
        <dbReference type="ARBA" id="ARBA00035208"/>
    </source>
</evidence>
<dbReference type="GO" id="GO:0019843">
    <property type="term" value="F:rRNA binding"/>
    <property type="evidence" value="ECO:0007669"/>
    <property type="project" value="UniProtKB-KW"/>
</dbReference>
<reference evidence="8 9" key="1">
    <citation type="submission" date="2024-09" db="EMBL/GenBank/DDBJ databases">
        <title>Chromosome-scale assembly of Riccia fluitans.</title>
        <authorList>
            <person name="Paukszto L."/>
            <person name="Sawicki J."/>
            <person name="Karawczyk K."/>
            <person name="Piernik-Szablinska J."/>
            <person name="Szczecinska M."/>
            <person name="Mazdziarz M."/>
        </authorList>
    </citation>
    <scope>NUCLEOTIDE SEQUENCE [LARGE SCALE GENOMIC DNA]</scope>
    <source>
        <strain evidence="8">Rf_01</strain>
        <tissue evidence="8">Aerial parts of the thallus</tissue>
    </source>
</reference>
<evidence type="ECO:0000313" key="9">
    <source>
        <dbReference type="Proteomes" id="UP001605036"/>
    </source>
</evidence>
<comment type="caution">
    <text evidence="8">The sequence shown here is derived from an EMBL/GenBank/DDBJ whole genome shotgun (WGS) entry which is preliminary data.</text>
</comment>